<sequence>MARIRTQAVRRVEHRKALQPQMAGDALLDPAWQSRHKEAPHDDGSAPNAGRSGRTGARAERPSEGGKGTSEQSGRSEPARTKAPSPSS</sequence>
<comment type="caution">
    <text evidence="2">The sequence shown here is derived from an EMBL/GenBank/DDBJ whole genome shotgun (WGS) entry which is preliminary data.</text>
</comment>
<dbReference type="Proteomes" id="UP000622707">
    <property type="component" value="Unassembled WGS sequence"/>
</dbReference>
<feature type="compositionally biased region" description="Basic and acidic residues" evidence="1">
    <location>
        <begin position="35"/>
        <end position="44"/>
    </location>
</feature>
<protein>
    <submittedName>
        <fullName evidence="2">Uncharacterized protein</fullName>
    </submittedName>
</protein>
<keyword evidence="3" id="KW-1185">Reference proteome</keyword>
<gene>
    <name evidence="2" type="ORF">JI746_03385</name>
</gene>
<name>A0ABS1JJZ9_9BURK</name>
<dbReference type="RefSeq" id="WP_201687388.1">
    <property type="nucleotide sequence ID" value="NZ_JAEQND010000002.1"/>
</dbReference>
<proteinExistence type="predicted"/>
<accession>A0ABS1JJZ9</accession>
<dbReference type="EMBL" id="JAEQND010000002">
    <property type="protein sequence ID" value="MBL0424140.1"/>
    <property type="molecule type" value="Genomic_DNA"/>
</dbReference>
<feature type="region of interest" description="Disordered" evidence="1">
    <location>
        <begin position="1"/>
        <end position="88"/>
    </location>
</feature>
<organism evidence="2 3">
    <name type="scientific">Ramlibacter alkalitolerans</name>
    <dbReference type="NCBI Taxonomy" id="2039631"/>
    <lineage>
        <taxon>Bacteria</taxon>
        <taxon>Pseudomonadati</taxon>
        <taxon>Pseudomonadota</taxon>
        <taxon>Betaproteobacteria</taxon>
        <taxon>Burkholderiales</taxon>
        <taxon>Comamonadaceae</taxon>
        <taxon>Ramlibacter</taxon>
    </lineage>
</organism>
<evidence type="ECO:0000313" key="2">
    <source>
        <dbReference type="EMBL" id="MBL0424140.1"/>
    </source>
</evidence>
<evidence type="ECO:0000256" key="1">
    <source>
        <dbReference type="SAM" id="MobiDB-lite"/>
    </source>
</evidence>
<reference evidence="2 3" key="1">
    <citation type="journal article" date="2017" name="Int. J. Syst. Evol. Microbiol.">
        <title>Ramlibacter alkalitolerans sp. nov., alkali-tolerant bacterium isolated from soil of ginseng.</title>
        <authorList>
            <person name="Lee D.H."/>
            <person name="Cha C.J."/>
        </authorList>
    </citation>
    <scope>NUCLEOTIDE SEQUENCE [LARGE SCALE GENOMIC DNA]</scope>
    <source>
        <strain evidence="2 3">KACC 19305</strain>
    </source>
</reference>
<evidence type="ECO:0000313" key="3">
    <source>
        <dbReference type="Proteomes" id="UP000622707"/>
    </source>
</evidence>